<evidence type="ECO:0000256" key="7">
    <source>
        <dbReference type="SAM" id="MobiDB-lite"/>
    </source>
</evidence>
<feature type="compositionally biased region" description="Polar residues" evidence="7">
    <location>
        <begin position="553"/>
        <end position="573"/>
    </location>
</feature>
<evidence type="ECO:0000256" key="1">
    <source>
        <dbReference type="ARBA" id="ARBA00004123"/>
    </source>
</evidence>
<dbReference type="Pfam" id="PF25416">
    <property type="entry name" value="GRHL1_C"/>
    <property type="match status" value="1"/>
</dbReference>
<feature type="compositionally biased region" description="Basic and acidic residues" evidence="7">
    <location>
        <begin position="490"/>
        <end position="502"/>
    </location>
</feature>
<feature type="region of interest" description="Disordered" evidence="7">
    <location>
        <begin position="478"/>
        <end position="519"/>
    </location>
</feature>
<dbReference type="RefSeq" id="XP_037888332.1">
    <property type="nucleotide sequence ID" value="XM_038032404.1"/>
</dbReference>
<reference evidence="10" key="1">
    <citation type="submission" date="2025-08" db="UniProtKB">
        <authorList>
            <consortium name="RefSeq"/>
        </authorList>
    </citation>
    <scope>IDENTIFICATION</scope>
    <source>
        <tissue evidence="10">Whole body pupa</tissue>
    </source>
</reference>
<dbReference type="PANTHER" id="PTHR11037:SF20">
    <property type="entry name" value="PROTEIN GRAINYHEAD"/>
    <property type="match status" value="1"/>
</dbReference>
<gene>
    <name evidence="10" type="primary">LOC119636794</name>
</gene>
<protein>
    <submittedName>
        <fullName evidence="10">Protein grainyhead isoform X4</fullName>
    </submittedName>
</protein>
<feature type="region of interest" description="Disordered" evidence="7">
    <location>
        <begin position="548"/>
        <end position="582"/>
    </location>
</feature>
<feature type="compositionally biased region" description="Polar residues" evidence="7">
    <location>
        <begin position="478"/>
        <end position="489"/>
    </location>
</feature>
<organism evidence="9 10">
    <name type="scientific">Glossina fuscipes</name>
    <dbReference type="NCBI Taxonomy" id="7396"/>
    <lineage>
        <taxon>Eukaryota</taxon>
        <taxon>Metazoa</taxon>
        <taxon>Ecdysozoa</taxon>
        <taxon>Arthropoda</taxon>
        <taxon>Hexapoda</taxon>
        <taxon>Insecta</taxon>
        <taxon>Pterygota</taxon>
        <taxon>Neoptera</taxon>
        <taxon>Endopterygota</taxon>
        <taxon>Diptera</taxon>
        <taxon>Brachycera</taxon>
        <taxon>Muscomorpha</taxon>
        <taxon>Hippoboscoidea</taxon>
        <taxon>Glossinidae</taxon>
        <taxon>Glossina</taxon>
    </lineage>
</organism>
<name>A0A9C6DRB0_9MUSC</name>
<keyword evidence="2" id="KW-0805">Transcription regulation</keyword>
<keyword evidence="4" id="KW-0804">Transcription</keyword>
<keyword evidence="9" id="KW-1185">Reference proteome</keyword>
<accession>A0A9C6DRB0</accession>
<evidence type="ECO:0000313" key="10">
    <source>
        <dbReference type="RefSeq" id="XP_037888332.1"/>
    </source>
</evidence>
<evidence type="ECO:0000313" key="9">
    <source>
        <dbReference type="Proteomes" id="UP000092443"/>
    </source>
</evidence>
<keyword evidence="3 6" id="KW-0238">DNA-binding</keyword>
<dbReference type="GO" id="GO:0000978">
    <property type="term" value="F:RNA polymerase II cis-regulatory region sequence-specific DNA binding"/>
    <property type="evidence" value="ECO:0007669"/>
    <property type="project" value="TreeGrafter"/>
</dbReference>
<dbReference type="PROSITE" id="PS51968">
    <property type="entry name" value="GRH_CP2_DB"/>
    <property type="match status" value="1"/>
</dbReference>
<dbReference type="InterPro" id="IPR040167">
    <property type="entry name" value="TF_CP2-like"/>
</dbReference>
<dbReference type="Proteomes" id="UP000092443">
    <property type="component" value="Unplaced"/>
</dbReference>
<evidence type="ECO:0000256" key="3">
    <source>
        <dbReference type="ARBA" id="ARBA00023125"/>
    </source>
</evidence>
<comment type="subcellular location">
    <subcellularLocation>
        <location evidence="1 6">Nucleus</location>
    </subcellularLocation>
</comment>
<dbReference type="Pfam" id="PF04516">
    <property type="entry name" value="CP2"/>
    <property type="match status" value="1"/>
</dbReference>
<evidence type="ECO:0000256" key="2">
    <source>
        <dbReference type="ARBA" id="ARBA00023015"/>
    </source>
</evidence>
<dbReference type="GO" id="GO:0005634">
    <property type="term" value="C:nucleus"/>
    <property type="evidence" value="ECO:0007669"/>
    <property type="project" value="UniProtKB-SubCell"/>
</dbReference>
<evidence type="ECO:0000259" key="8">
    <source>
        <dbReference type="PROSITE" id="PS51968"/>
    </source>
</evidence>
<dbReference type="PANTHER" id="PTHR11037">
    <property type="entry name" value="TRANSCRIPTION FACTOR CP2"/>
    <property type="match status" value="1"/>
</dbReference>
<evidence type="ECO:0000256" key="4">
    <source>
        <dbReference type="ARBA" id="ARBA00023163"/>
    </source>
</evidence>
<feature type="compositionally biased region" description="Low complexity" evidence="7">
    <location>
        <begin position="46"/>
        <end position="66"/>
    </location>
</feature>
<feature type="compositionally biased region" description="Low complexity" evidence="7">
    <location>
        <begin position="503"/>
        <end position="515"/>
    </location>
</feature>
<evidence type="ECO:0000256" key="5">
    <source>
        <dbReference type="ARBA" id="ARBA00023242"/>
    </source>
</evidence>
<dbReference type="GO" id="GO:0001228">
    <property type="term" value="F:DNA-binding transcription activator activity, RNA polymerase II-specific"/>
    <property type="evidence" value="ECO:0007669"/>
    <property type="project" value="TreeGrafter"/>
</dbReference>
<keyword evidence="5 6" id="KW-0539">Nucleus</keyword>
<feature type="domain" description="Grh/CP2 DB" evidence="8">
    <location>
        <begin position="596"/>
        <end position="822"/>
    </location>
</feature>
<dbReference type="InterPro" id="IPR057520">
    <property type="entry name" value="GRHL1/CP2_C"/>
</dbReference>
<evidence type="ECO:0000256" key="6">
    <source>
        <dbReference type="PROSITE-ProRule" id="PRU01313"/>
    </source>
</evidence>
<proteinExistence type="predicted"/>
<dbReference type="GeneID" id="119636794"/>
<feature type="region of interest" description="Disordered" evidence="7">
    <location>
        <begin position="46"/>
        <end position="92"/>
    </location>
</feature>
<dbReference type="InterPro" id="IPR007604">
    <property type="entry name" value="CP2"/>
</dbReference>
<dbReference type="AlphaFoldDB" id="A0A9C6DRB0"/>
<sequence>MSSSSPATTSVITSNELALAAQASMHHRAAHLSEAPLSPARANSVSVAGATGTTTGNIVTTTSIGSSGSGNGLPLISPNAMHRSPDSPQPELATMTNVNVLDLHTDNPKLYDKDAVFIYESPKVVMTGGQQDEHVIDARMVAQLNHQQNAVQASAENQPLAKIEFDENQIIRVVGPNGEQQQIISREIINGEHHILSRNEAGEHILTRIVSDPSKLMPSDNAVVAAMFNQKMANEHAGVYQTSPLDASVLQHYDTEAVVKTEVDIYDDPKKQQTGQIIYTTTGQDGTTKSLPHLPMPTKLDPELYPGEKHIDLIYNDGNKTVIYTTTTSDQKGLEIYSGSDLSGLVADGQVVVQGGLQYASATGAAGQPVYIVADGALPPGVEGHIQSAPSATVSKLNGQTTPLDVSSLSQNEIQGLLLGSHPSATTAAVAAAAAANITTTATIQQQQQHQQQTTIVTAGGGAGGGTGNGTVVITADQQRQPGTATTISIKREPEDLRKDPKNGAASNGSTASSGQKSFDYTELCQPGTLLDNNSGIPVSVNNIPRGAVSVHGGQNSPTTSLGGTSANGSATRSRPWHDFGRQNDADKIQIPKIFTNVGFKYHLESPISSSQRREDDRITYINKGQFYGITLEYIPDPDKPIKNTTVKSVIMLMFREEKSPEDEIKAWQFWHSRQHSVKQRILDADTKNSVGLVGCIEEVSHNAIAVYWNPLESSAKINIAVQCLSTDFSSQKGVKGLPLHIQIDTFEDPRDTQVFHRGYCQIKVFCDKGAERKTRDEERRAAKRKMTATGRKKLDELYHPVTDRSEFYSMQDLLKPPVLFSPADDLEKGFYGHETDGAPDLKGASPFLLHGQKVATPTLKFHNHFPPDMQTDKKDHILDQSLGMNEFGPALKRGRMTPPTSERVMLYVRQENEDVYTPLHVVPPTTIGLLNAIESKYKISTTSINNVYKKNKKGIKAKMDDDMISYYCNEDIFVLEVLQITDELYDIFLQEETEH</sequence>